<sequence>MMLQNWEWHSWLLFLSAIASLIGILWLVHQEKQAGAQGQNVPELTLQQAYGETLLRMIFVYWLLYCGVKGLQGLVPLEGTDLGRMCQVTGLLSYLLTFSSVLCLPMHYVQARQGQQQVN</sequence>
<proteinExistence type="predicted"/>
<reference evidence="2" key="2">
    <citation type="submission" date="2022-01" db="EMBL/GenBank/DDBJ databases">
        <authorList>
            <person name="Zivanovic Y."/>
            <person name="Moreira D."/>
            <person name="Lopez-Garcia P."/>
        </authorList>
    </citation>
    <scope>NUCLEOTIDE SEQUENCE</scope>
    <source>
        <strain evidence="2">G9</strain>
    </source>
</reference>
<evidence type="ECO:0000313" key="2">
    <source>
        <dbReference type="EMBL" id="MDG2991660.1"/>
    </source>
</evidence>
<keyword evidence="3" id="KW-1185">Reference proteome</keyword>
<keyword evidence="1" id="KW-0812">Transmembrane</keyword>
<protein>
    <submittedName>
        <fullName evidence="2">Uncharacterized protein</fullName>
    </submittedName>
</protein>
<evidence type="ECO:0000313" key="3">
    <source>
        <dbReference type="Proteomes" id="UP001154265"/>
    </source>
</evidence>
<feature type="transmembrane region" description="Helical" evidence="1">
    <location>
        <begin position="6"/>
        <end position="28"/>
    </location>
</feature>
<reference evidence="2" key="1">
    <citation type="journal article" date="2022" name="Genome Biol. Evol.">
        <title>A New Gene Family Diagnostic for Intracellular Biomineralization of Amorphous Ca Carbonates by Cyanobacteria.</title>
        <authorList>
            <person name="Benzerara K."/>
            <person name="Duprat E."/>
            <person name="Bitard-Feildel T."/>
            <person name="Caumes G."/>
            <person name="Cassier-Chauvat C."/>
            <person name="Chauvat F."/>
            <person name="Dezi M."/>
            <person name="Diop S.I."/>
            <person name="Gaschignard G."/>
            <person name="Gorgen S."/>
            <person name="Gugger M."/>
            <person name="Lopez-Garcia P."/>
            <person name="Millet M."/>
            <person name="Skouri-Panet F."/>
            <person name="Moreira D."/>
            <person name="Callebaut I."/>
        </authorList>
    </citation>
    <scope>NUCLEOTIDE SEQUENCE</scope>
    <source>
        <strain evidence="2">G9</strain>
    </source>
</reference>
<dbReference type="EMBL" id="JAKKUT010000002">
    <property type="protein sequence ID" value="MDG2991660.1"/>
    <property type="molecule type" value="Genomic_DNA"/>
</dbReference>
<organism evidence="2 3">
    <name type="scientific">Candidatus Synechococcus calcipolaris G9</name>
    <dbReference type="NCBI Taxonomy" id="1497997"/>
    <lineage>
        <taxon>Bacteria</taxon>
        <taxon>Bacillati</taxon>
        <taxon>Cyanobacteriota</taxon>
        <taxon>Cyanophyceae</taxon>
        <taxon>Synechococcales</taxon>
        <taxon>Synechococcaceae</taxon>
        <taxon>Synechococcus</taxon>
    </lineage>
</organism>
<gene>
    <name evidence="2" type="ORF">L3556_12055</name>
</gene>
<keyword evidence="1" id="KW-0472">Membrane</keyword>
<accession>A0ABT6F1C2</accession>
<dbReference type="RefSeq" id="WP_277867522.1">
    <property type="nucleotide sequence ID" value="NZ_JAKKUT010000002.1"/>
</dbReference>
<comment type="caution">
    <text evidence="2">The sequence shown here is derived from an EMBL/GenBank/DDBJ whole genome shotgun (WGS) entry which is preliminary data.</text>
</comment>
<name>A0ABT6F1C2_9SYNE</name>
<dbReference type="Proteomes" id="UP001154265">
    <property type="component" value="Unassembled WGS sequence"/>
</dbReference>
<feature type="transmembrane region" description="Helical" evidence="1">
    <location>
        <begin position="91"/>
        <end position="109"/>
    </location>
</feature>
<feature type="transmembrane region" description="Helical" evidence="1">
    <location>
        <begin position="49"/>
        <end position="71"/>
    </location>
</feature>
<evidence type="ECO:0000256" key="1">
    <source>
        <dbReference type="SAM" id="Phobius"/>
    </source>
</evidence>
<keyword evidence="1" id="KW-1133">Transmembrane helix</keyword>